<keyword evidence="1" id="KW-0812">Transmembrane</keyword>
<evidence type="ECO:0000256" key="1">
    <source>
        <dbReference type="SAM" id="Phobius"/>
    </source>
</evidence>
<evidence type="ECO:0008006" key="4">
    <source>
        <dbReference type="Google" id="ProtNLM"/>
    </source>
</evidence>
<proteinExistence type="predicted"/>
<evidence type="ECO:0000313" key="3">
    <source>
        <dbReference type="Proteomes" id="UP001424741"/>
    </source>
</evidence>
<comment type="caution">
    <text evidence="2">The sequence shown here is derived from an EMBL/GenBank/DDBJ whole genome shotgun (WGS) entry which is preliminary data.</text>
</comment>
<protein>
    <recommendedName>
        <fullName evidence="4">FecR protein domain-containing protein</fullName>
    </recommendedName>
</protein>
<name>A0ABP9UUT2_9BACT</name>
<sequence>MNRPDDKTLERWMDGALEGEELRQVEAWAETHADELEQLMSWSDTSKLIKQSMSADTEPPYPDFFNTKIRQAAVGYHDEPVVAQKAPSLWQRFSWIIAPAALAGMAVCFYVGTQIHSDAPSSGSTAQTGEVYIPQRGVTAEISQAGEITVISLEGLEDIPDTLDIAAGETSIGISPRYLAKVDRDNLY</sequence>
<organism evidence="2 3">
    <name type="scientific">Rubritalea halochordaticola</name>
    <dbReference type="NCBI Taxonomy" id="714537"/>
    <lineage>
        <taxon>Bacteria</taxon>
        <taxon>Pseudomonadati</taxon>
        <taxon>Verrucomicrobiota</taxon>
        <taxon>Verrucomicrobiia</taxon>
        <taxon>Verrucomicrobiales</taxon>
        <taxon>Rubritaleaceae</taxon>
        <taxon>Rubritalea</taxon>
    </lineage>
</organism>
<keyword evidence="1" id="KW-0472">Membrane</keyword>
<accession>A0ABP9UUT2</accession>
<dbReference type="RefSeq" id="WP_346187223.1">
    <property type="nucleotide sequence ID" value="NZ_BAABRL010000001.1"/>
</dbReference>
<evidence type="ECO:0000313" key="2">
    <source>
        <dbReference type="EMBL" id="GAA5494213.1"/>
    </source>
</evidence>
<feature type="transmembrane region" description="Helical" evidence="1">
    <location>
        <begin position="93"/>
        <end position="112"/>
    </location>
</feature>
<dbReference type="Proteomes" id="UP001424741">
    <property type="component" value="Unassembled WGS sequence"/>
</dbReference>
<keyword evidence="3" id="KW-1185">Reference proteome</keyword>
<dbReference type="EMBL" id="BAABRL010000001">
    <property type="protein sequence ID" value="GAA5494213.1"/>
    <property type="molecule type" value="Genomic_DNA"/>
</dbReference>
<gene>
    <name evidence="2" type="ORF">Rhal01_00371</name>
</gene>
<reference evidence="2 3" key="1">
    <citation type="submission" date="2024-02" db="EMBL/GenBank/DDBJ databases">
        <title>Rubritalea halochordaticola NBRC 107102.</title>
        <authorList>
            <person name="Ichikawa N."/>
            <person name="Katano-Makiyama Y."/>
            <person name="Hidaka K."/>
        </authorList>
    </citation>
    <scope>NUCLEOTIDE SEQUENCE [LARGE SCALE GENOMIC DNA]</scope>
    <source>
        <strain evidence="2 3">NBRC 107102</strain>
    </source>
</reference>
<keyword evidence="1" id="KW-1133">Transmembrane helix</keyword>